<evidence type="ECO:0000313" key="2">
    <source>
        <dbReference type="EMBL" id="VDN42568.1"/>
    </source>
</evidence>
<feature type="coiled-coil region" evidence="1">
    <location>
        <begin position="1"/>
        <end position="28"/>
    </location>
</feature>
<proteinExistence type="predicted"/>
<gene>
    <name evidence="2" type="ORF">GPUH_LOCUS24228</name>
</gene>
<name>A0A183ETD8_9BILA</name>
<sequence>MARYESKIKELRDMIDDALKEKTRVNMDAKAALAERDNQRARVCILELIFFPLLISQNRFRGVFLQ</sequence>
<keyword evidence="1" id="KW-0175">Coiled coil</keyword>
<dbReference type="EMBL" id="UYRT01100488">
    <property type="protein sequence ID" value="VDN42568.1"/>
    <property type="molecule type" value="Genomic_DNA"/>
</dbReference>
<evidence type="ECO:0000256" key="1">
    <source>
        <dbReference type="SAM" id="Coils"/>
    </source>
</evidence>
<evidence type="ECO:0000313" key="3">
    <source>
        <dbReference type="Proteomes" id="UP000271098"/>
    </source>
</evidence>
<keyword evidence="3" id="KW-1185">Reference proteome</keyword>
<dbReference type="WBParaSite" id="GPUH_0002425901-mRNA-1">
    <property type="protein sequence ID" value="GPUH_0002425901-mRNA-1"/>
    <property type="gene ID" value="GPUH_0002425901"/>
</dbReference>
<evidence type="ECO:0000313" key="4">
    <source>
        <dbReference type="WBParaSite" id="GPUH_0002425901-mRNA-1"/>
    </source>
</evidence>
<organism evidence="4">
    <name type="scientific">Gongylonema pulchrum</name>
    <dbReference type="NCBI Taxonomy" id="637853"/>
    <lineage>
        <taxon>Eukaryota</taxon>
        <taxon>Metazoa</taxon>
        <taxon>Ecdysozoa</taxon>
        <taxon>Nematoda</taxon>
        <taxon>Chromadorea</taxon>
        <taxon>Rhabditida</taxon>
        <taxon>Spirurina</taxon>
        <taxon>Spiruromorpha</taxon>
        <taxon>Spiruroidea</taxon>
        <taxon>Gongylonematidae</taxon>
        <taxon>Gongylonema</taxon>
    </lineage>
</organism>
<accession>A0A183ETD8</accession>
<reference evidence="4" key="1">
    <citation type="submission" date="2016-06" db="UniProtKB">
        <authorList>
            <consortium name="WormBaseParasite"/>
        </authorList>
    </citation>
    <scope>IDENTIFICATION</scope>
</reference>
<dbReference type="AlphaFoldDB" id="A0A183ETD8"/>
<reference evidence="2 3" key="2">
    <citation type="submission" date="2018-11" db="EMBL/GenBank/DDBJ databases">
        <authorList>
            <consortium name="Pathogen Informatics"/>
        </authorList>
    </citation>
    <scope>NUCLEOTIDE SEQUENCE [LARGE SCALE GENOMIC DNA]</scope>
</reference>
<dbReference type="Proteomes" id="UP000271098">
    <property type="component" value="Unassembled WGS sequence"/>
</dbReference>
<protein>
    <submittedName>
        <fullName evidence="2 4">Uncharacterized protein</fullName>
    </submittedName>
</protein>